<accession>A0A0J6SJU2</accession>
<dbReference type="EMBL" id="LABY01000143">
    <property type="protein sequence ID" value="KMO33922.1"/>
    <property type="molecule type" value="Genomic_DNA"/>
</dbReference>
<proteinExistence type="predicted"/>
<dbReference type="PATRIC" id="fig|298794.3.peg.1297"/>
<reference evidence="1 2" key="1">
    <citation type="submission" date="2015-03" db="EMBL/GenBank/DDBJ databases">
        <title>Genome sequencing of Methylobacterium variabile DSM 16961.</title>
        <authorList>
            <person name="Chaudhry V."/>
            <person name="Patil P.B."/>
        </authorList>
    </citation>
    <scope>NUCLEOTIDE SEQUENCE [LARGE SCALE GENOMIC DNA]</scope>
    <source>
        <strain evidence="1 2">DSM 16961</strain>
    </source>
</reference>
<keyword evidence="2" id="KW-1185">Reference proteome</keyword>
<evidence type="ECO:0008006" key="3">
    <source>
        <dbReference type="Google" id="ProtNLM"/>
    </source>
</evidence>
<comment type="caution">
    <text evidence="1">The sequence shown here is derived from an EMBL/GenBank/DDBJ whole genome shotgun (WGS) entry which is preliminary data.</text>
</comment>
<organism evidence="1 2">
    <name type="scientific">Methylobacterium variabile</name>
    <dbReference type="NCBI Taxonomy" id="298794"/>
    <lineage>
        <taxon>Bacteria</taxon>
        <taxon>Pseudomonadati</taxon>
        <taxon>Pseudomonadota</taxon>
        <taxon>Alphaproteobacteria</taxon>
        <taxon>Hyphomicrobiales</taxon>
        <taxon>Methylobacteriaceae</taxon>
        <taxon>Methylobacterium</taxon>
    </lineage>
</organism>
<sequence length="99" mass="11079">MAVRNKEYASANRAKYLAHTRSRQARKMQATPVWADLKKIEAIYAEAARLTAETGVPHHVDHIYPLRGKTMCGLHVENNLQILTAVENLSKGNRVDDPG</sequence>
<name>A0A0J6SJU2_9HYPH</name>
<evidence type="ECO:0000313" key="1">
    <source>
        <dbReference type="EMBL" id="KMO33922.1"/>
    </source>
</evidence>
<dbReference type="AlphaFoldDB" id="A0A0J6SJU2"/>
<evidence type="ECO:0000313" key="2">
    <source>
        <dbReference type="Proteomes" id="UP000035955"/>
    </source>
</evidence>
<gene>
    <name evidence="1" type="ORF">VQ02_19870</name>
</gene>
<dbReference type="Proteomes" id="UP000035955">
    <property type="component" value="Unassembled WGS sequence"/>
</dbReference>
<protein>
    <recommendedName>
        <fullName evidence="3">HNH endonuclease</fullName>
    </recommendedName>
</protein>